<evidence type="ECO:0000313" key="5">
    <source>
        <dbReference type="EMBL" id="KAF5329014.1"/>
    </source>
</evidence>
<dbReference type="AlphaFoldDB" id="A0A8H5BT12"/>
<dbReference type="OrthoDB" id="3118317at2759"/>
<dbReference type="Gene3D" id="4.10.60.10">
    <property type="entry name" value="Zinc finger, CCHC-type"/>
    <property type="match status" value="1"/>
</dbReference>
<dbReference type="SMART" id="SM00343">
    <property type="entry name" value="ZnF_C2HC"/>
    <property type="match status" value="1"/>
</dbReference>
<dbReference type="Pfam" id="PF00098">
    <property type="entry name" value="zf-CCHC"/>
    <property type="match status" value="1"/>
</dbReference>
<reference evidence="5 6" key="1">
    <citation type="journal article" date="2020" name="ISME J.">
        <title>Uncovering the hidden diversity of litter-decomposition mechanisms in mushroom-forming fungi.</title>
        <authorList>
            <person name="Floudas D."/>
            <person name="Bentzer J."/>
            <person name="Ahren D."/>
            <person name="Johansson T."/>
            <person name="Persson P."/>
            <person name="Tunlid A."/>
        </authorList>
    </citation>
    <scope>NUCLEOTIDE SEQUENCE [LARGE SCALE GENOMIC DNA]</scope>
    <source>
        <strain evidence="5 6">CBS 291.85</strain>
    </source>
</reference>
<accession>A0A8H5BT12</accession>
<keyword evidence="1" id="KW-0507">mRNA processing</keyword>
<evidence type="ECO:0000256" key="1">
    <source>
        <dbReference type="ARBA" id="ARBA00022664"/>
    </source>
</evidence>
<evidence type="ECO:0000256" key="3">
    <source>
        <dbReference type="SAM" id="MobiDB-lite"/>
    </source>
</evidence>
<feature type="region of interest" description="Disordered" evidence="3">
    <location>
        <begin position="73"/>
        <end position="92"/>
    </location>
</feature>
<gene>
    <name evidence="5" type="ORF">D9758_018558</name>
</gene>
<keyword evidence="2" id="KW-0863">Zinc-finger</keyword>
<dbReference type="PROSITE" id="PS50158">
    <property type="entry name" value="ZF_CCHC"/>
    <property type="match status" value="1"/>
</dbReference>
<feature type="domain" description="CCHC-type" evidence="4">
    <location>
        <begin position="67"/>
        <end position="82"/>
    </location>
</feature>
<evidence type="ECO:0000256" key="2">
    <source>
        <dbReference type="PROSITE-ProRule" id="PRU00047"/>
    </source>
</evidence>
<dbReference type="InterPro" id="IPR036875">
    <property type="entry name" value="Znf_CCHC_sf"/>
</dbReference>
<keyword evidence="2" id="KW-0479">Metal-binding</keyword>
<dbReference type="InterPro" id="IPR001878">
    <property type="entry name" value="Znf_CCHC"/>
</dbReference>
<keyword evidence="6" id="KW-1185">Reference proteome</keyword>
<evidence type="ECO:0000259" key="4">
    <source>
        <dbReference type="PROSITE" id="PS50158"/>
    </source>
</evidence>
<dbReference type="GO" id="GO:0003676">
    <property type="term" value="F:nucleic acid binding"/>
    <property type="evidence" value="ECO:0007669"/>
    <property type="project" value="InterPro"/>
</dbReference>
<sequence>MIPVQPVAGVIQVQPAVPARQPIRGRNPNAQITRAQGNIAQTQPMRKPRIIRISKQERDRRFANNLCLGCGEAGHFARDCPDEQEEPTETEREVGRAAFSIEEEQGSNDSFFMLDSEGTIMELQEEDSGNEMGVQDLEETEN</sequence>
<dbReference type="Proteomes" id="UP000559256">
    <property type="component" value="Unassembled WGS sequence"/>
</dbReference>
<organism evidence="5 6">
    <name type="scientific">Tetrapyrgos nigripes</name>
    <dbReference type="NCBI Taxonomy" id="182062"/>
    <lineage>
        <taxon>Eukaryota</taxon>
        <taxon>Fungi</taxon>
        <taxon>Dikarya</taxon>
        <taxon>Basidiomycota</taxon>
        <taxon>Agaricomycotina</taxon>
        <taxon>Agaricomycetes</taxon>
        <taxon>Agaricomycetidae</taxon>
        <taxon>Agaricales</taxon>
        <taxon>Marasmiineae</taxon>
        <taxon>Marasmiaceae</taxon>
        <taxon>Tetrapyrgos</taxon>
    </lineage>
</organism>
<keyword evidence="2" id="KW-0862">Zinc</keyword>
<protein>
    <recommendedName>
        <fullName evidence="4">CCHC-type domain-containing protein</fullName>
    </recommendedName>
</protein>
<comment type="caution">
    <text evidence="5">The sequence shown here is derived from an EMBL/GenBank/DDBJ whole genome shotgun (WGS) entry which is preliminary data.</text>
</comment>
<dbReference type="GO" id="GO:0006397">
    <property type="term" value="P:mRNA processing"/>
    <property type="evidence" value="ECO:0007669"/>
    <property type="project" value="UniProtKB-KW"/>
</dbReference>
<dbReference type="SUPFAM" id="SSF57756">
    <property type="entry name" value="Retrovirus zinc finger-like domains"/>
    <property type="match status" value="1"/>
</dbReference>
<evidence type="ECO:0000313" key="6">
    <source>
        <dbReference type="Proteomes" id="UP000559256"/>
    </source>
</evidence>
<proteinExistence type="predicted"/>
<dbReference type="EMBL" id="JAACJM010000350">
    <property type="protein sequence ID" value="KAF5329014.1"/>
    <property type="molecule type" value="Genomic_DNA"/>
</dbReference>
<name>A0A8H5BT12_9AGAR</name>
<dbReference type="GO" id="GO:0008270">
    <property type="term" value="F:zinc ion binding"/>
    <property type="evidence" value="ECO:0007669"/>
    <property type="project" value="UniProtKB-KW"/>
</dbReference>
<feature type="region of interest" description="Disordered" evidence="3">
    <location>
        <begin position="123"/>
        <end position="142"/>
    </location>
</feature>